<dbReference type="EMBL" id="PYAW01000005">
    <property type="protein sequence ID" value="PSL44804.1"/>
    <property type="molecule type" value="Genomic_DNA"/>
</dbReference>
<accession>A0A2P8HF29</accession>
<evidence type="ECO:0000313" key="3">
    <source>
        <dbReference type="EMBL" id="PSL44804.1"/>
    </source>
</evidence>
<evidence type="ECO:0000256" key="1">
    <source>
        <dbReference type="SAM" id="MobiDB-lite"/>
    </source>
</evidence>
<dbReference type="InterPro" id="IPR025295">
    <property type="entry name" value="eCIS_core_dom"/>
</dbReference>
<evidence type="ECO:0000313" key="4">
    <source>
        <dbReference type="Proteomes" id="UP000240971"/>
    </source>
</evidence>
<feature type="domain" description="eCIS core" evidence="2">
    <location>
        <begin position="127"/>
        <end position="202"/>
    </location>
</feature>
<dbReference type="AlphaFoldDB" id="A0A2P8HF29"/>
<proteinExistence type="predicted"/>
<dbReference type="Pfam" id="PF13699">
    <property type="entry name" value="eCIS_core"/>
    <property type="match status" value="1"/>
</dbReference>
<feature type="region of interest" description="Disordered" evidence="1">
    <location>
        <begin position="722"/>
        <end position="782"/>
    </location>
</feature>
<name>A0A2P8HF29_CHINA</name>
<comment type="caution">
    <text evidence="3">The sequence shown here is derived from an EMBL/GenBank/DDBJ whole genome shotgun (WGS) entry which is preliminary data.</text>
</comment>
<dbReference type="RefSeq" id="WP_106530240.1">
    <property type="nucleotide sequence ID" value="NZ_PYAW01000005.1"/>
</dbReference>
<reference evidence="3 4" key="1">
    <citation type="submission" date="2018-03" db="EMBL/GenBank/DDBJ databases">
        <title>Genomic Encyclopedia of Archaeal and Bacterial Type Strains, Phase II (KMG-II): from individual species to whole genera.</title>
        <authorList>
            <person name="Goeker M."/>
        </authorList>
    </citation>
    <scope>NUCLEOTIDE SEQUENCE [LARGE SCALE GENOMIC DNA]</scope>
    <source>
        <strain evidence="3 4">DSM 24859</strain>
    </source>
</reference>
<evidence type="ECO:0000259" key="2">
    <source>
        <dbReference type="Pfam" id="PF13699"/>
    </source>
</evidence>
<dbReference type="Proteomes" id="UP000240971">
    <property type="component" value="Unassembled WGS sequence"/>
</dbReference>
<feature type="compositionally biased region" description="Polar residues" evidence="1">
    <location>
        <begin position="722"/>
        <end position="737"/>
    </location>
</feature>
<feature type="region of interest" description="Disordered" evidence="1">
    <location>
        <begin position="352"/>
        <end position="373"/>
    </location>
</feature>
<feature type="compositionally biased region" description="Basic and acidic residues" evidence="1">
    <location>
        <begin position="738"/>
        <end position="752"/>
    </location>
</feature>
<dbReference type="OrthoDB" id="4317910at2"/>
<organism evidence="3 4">
    <name type="scientific">Chitinophaga niastensis</name>
    <dbReference type="NCBI Taxonomy" id="536980"/>
    <lineage>
        <taxon>Bacteria</taxon>
        <taxon>Pseudomonadati</taxon>
        <taxon>Bacteroidota</taxon>
        <taxon>Chitinophagia</taxon>
        <taxon>Chitinophagales</taxon>
        <taxon>Chitinophagaceae</taxon>
        <taxon>Chitinophaga</taxon>
    </lineage>
</organism>
<keyword evidence="4" id="KW-1185">Reference proteome</keyword>
<gene>
    <name evidence="3" type="ORF">CLV51_105176</name>
</gene>
<sequence>MSEHNIIAPATQAISPAAQPVTVTATEIQPPAFYMEGLQRLPIQYKLSVGAVDDPMEAEADSMADQVMRMPETSFIQRKCAHCEEEEKVHLKPLTTFIQRKSDSSNQTVSNSVSDSIAATRGGGNAMPATTQSFMENRFGTAFSDVRIHTGDYAVQLSRDLQAQAFTVGNDIYFNSGKFSPESDSGKHLLAHELTHTMQQSGRSQPKLKRENYTSLRTAGPVIQRTPADQDFGTPQHTGPENARMVTLPHVFNGPAEVIPHVTRTLIACPCRRVPDPRTGLFWDPDLNNFALAFSYCTGQTRADIYAQLQSNLTSILTSGANPVGTLRAGVDITTGGTTGPGAQITAEGVGTNEGAGTAGRPGAIPEGTPGAGGRVRVQVQGRDGQQWSFFVEGEYIRRLGSLPTGVDPNQGSGGLGFRYRDFTITVTGSGGAGETRGMATFGGTFGSVTPPVCYNCVCPQPHPHYECIDFELDRNEPVTENVTTHPADDFRVYYRYVQTDPSEDPQLRTESDRNLSEVASQVAGGGVVELIRGYASPEGDESRLNQDLSERRANKTLDLIRGRVGANVTLPIPYGGGELLGARPTPAPSSRLGDIITPMGFRSAEDLTVLLTGAEIPNDELSDQFISLFNRVTVPDDRLALFGLTADNPIAPQVLVAVDAFLASRGRGRRPWEHIFRLLRVGIIRVRRTVVTPTTTIVTHRGNTTQADDTTCAARGRQAEITQSFGPIAPSSTSASDAREECRTDAPDTRTADGCNYNLQHASQGRLDPPRVGSTPFGTLP</sequence>
<protein>
    <submittedName>
        <fullName evidence="3">Uncharacterized protein DUF4157</fullName>
    </submittedName>
</protein>